<dbReference type="Proteomes" id="UP001148018">
    <property type="component" value="Unassembled WGS sequence"/>
</dbReference>
<accession>A0A9Q0DG11</accession>
<keyword evidence="3" id="KW-1185">Reference proteome</keyword>
<evidence type="ECO:0000313" key="2">
    <source>
        <dbReference type="EMBL" id="KAJ3586340.1"/>
    </source>
</evidence>
<proteinExistence type="predicted"/>
<name>A0A9Q0DG11_9TELE</name>
<dbReference type="SUPFAM" id="SSF46966">
    <property type="entry name" value="Spectrin repeat"/>
    <property type="match status" value="1"/>
</dbReference>
<dbReference type="EMBL" id="JANIIK010000117">
    <property type="protein sequence ID" value="KAJ3586340.1"/>
    <property type="molecule type" value="Genomic_DNA"/>
</dbReference>
<feature type="region of interest" description="Disordered" evidence="1">
    <location>
        <begin position="1"/>
        <end position="20"/>
    </location>
</feature>
<reference evidence="2" key="1">
    <citation type="submission" date="2022-07" db="EMBL/GenBank/DDBJ databases">
        <title>Chromosome-level genome of Muraenolepis orangiensis.</title>
        <authorList>
            <person name="Kim J."/>
        </authorList>
    </citation>
    <scope>NUCLEOTIDE SEQUENCE</scope>
    <source>
        <strain evidence="2">KU_S4_2022</strain>
        <tissue evidence="2">Muscle</tissue>
    </source>
</reference>
<evidence type="ECO:0000256" key="1">
    <source>
        <dbReference type="SAM" id="MobiDB-lite"/>
    </source>
</evidence>
<comment type="caution">
    <text evidence="2">The sequence shown here is derived from an EMBL/GenBank/DDBJ whole genome shotgun (WGS) entry which is preliminary data.</text>
</comment>
<sequence length="145" mass="16072">MSSRLVTSDSMQTSSMETATQQLARHKATMEDIASFEERLGSLKQKGEGLLKEKVLQRQQGSYILTVEEGRQLLSCKPAFCSFLFHTLFCSGPDEQKPHAQAEVQGIAMPVHNQQVSLHALQPLPQDHQLVLGPLGPLLHTLLEL</sequence>
<dbReference type="Gene3D" id="1.20.58.60">
    <property type="match status" value="1"/>
</dbReference>
<protein>
    <submittedName>
        <fullName evidence="2">Uncharacterized protein</fullName>
    </submittedName>
</protein>
<organism evidence="2 3">
    <name type="scientific">Muraenolepis orangiensis</name>
    <name type="common">Patagonian moray cod</name>
    <dbReference type="NCBI Taxonomy" id="630683"/>
    <lineage>
        <taxon>Eukaryota</taxon>
        <taxon>Metazoa</taxon>
        <taxon>Chordata</taxon>
        <taxon>Craniata</taxon>
        <taxon>Vertebrata</taxon>
        <taxon>Euteleostomi</taxon>
        <taxon>Actinopterygii</taxon>
        <taxon>Neopterygii</taxon>
        <taxon>Teleostei</taxon>
        <taxon>Neoteleostei</taxon>
        <taxon>Acanthomorphata</taxon>
        <taxon>Zeiogadaria</taxon>
        <taxon>Gadariae</taxon>
        <taxon>Gadiformes</taxon>
        <taxon>Muraenolepidoidei</taxon>
        <taxon>Muraenolepididae</taxon>
        <taxon>Muraenolepis</taxon>
    </lineage>
</organism>
<evidence type="ECO:0000313" key="3">
    <source>
        <dbReference type="Proteomes" id="UP001148018"/>
    </source>
</evidence>
<gene>
    <name evidence="2" type="ORF">NHX12_012740</name>
</gene>
<dbReference type="AlphaFoldDB" id="A0A9Q0DG11"/>